<name>A0ABT2PL37_9BURK</name>
<dbReference type="RefSeq" id="WP_261498926.1">
    <property type="nucleotide sequence ID" value="NZ_JAODYH010000003.1"/>
</dbReference>
<organism evidence="5 6">
    <name type="scientific">Acidovorax bellezanensis</name>
    <dbReference type="NCBI Taxonomy" id="2976702"/>
    <lineage>
        <taxon>Bacteria</taxon>
        <taxon>Pseudomonadati</taxon>
        <taxon>Pseudomonadota</taxon>
        <taxon>Betaproteobacteria</taxon>
        <taxon>Burkholderiales</taxon>
        <taxon>Comamonadaceae</taxon>
        <taxon>Acidovorax</taxon>
    </lineage>
</organism>
<dbReference type="PANTHER" id="PTHR38603">
    <property type="entry name" value="CHAPERONE NAPD"/>
    <property type="match status" value="1"/>
</dbReference>
<dbReference type="Proteomes" id="UP001525968">
    <property type="component" value="Unassembled WGS sequence"/>
</dbReference>
<evidence type="ECO:0000256" key="2">
    <source>
        <dbReference type="ARBA" id="ARBA00022490"/>
    </source>
</evidence>
<keyword evidence="3 4" id="KW-0143">Chaperone</keyword>
<keyword evidence="2 4" id="KW-0963">Cytoplasm</keyword>
<evidence type="ECO:0000256" key="4">
    <source>
        <dbReference type="HAMAP-Rule" id="MF_02200"/>
    </source>
</evidence>
<comment type="subcellular location">
    <subcellularLocation>
        <location evidence="1 4">Cytoplasm</location>
    </subcellularLocation>
</comment>
<gene>
    <name evidence="4" type="primary">napD</name>
    <name evidence="5" type="ORF">N0K08_04830</name>
</gene>
<evidence type="ECO:0000313" key="6">
    <source>
        <dbReference type="Proteomes" id="UP001525968"/>
    </source>
</evidence>
<proteinExistence type="inferred from homology"/>
<dbReference type="EMBL" id="JAODYH010000003">
    <property type="protein sequence ID" value="MCT9809947.1"/>
    <property type="molecule type" value="Genomic_DNA"/>
</dbReference>
<evidence type="ECO:0000313" key="5">
    <source>
        <dbReference type="EMBL" id="MCT9809947.1"/>
    </source>
</evidence>
<comment type="similarity">
    <text evidence="4">Belongs to the NapD family.</text>
</comment>
<dbReference type="HAMAP" id="MF_02200">
    <property type="entry name" value="NapD"/>
    <property type="match status" value="1"/>
</dbReference>
<comment type="function">
    <text evidence="4">Chaperone for NapA, the catalytic subunit of the periplasmic nitrate reductase. It binds directly and specifically to the twin-arginine signal peptide of NapA, preventing premature interaction with the Tat translocase and premature export.</text>
</comment>
<dbReference type="PANTHER" id="PTHR38603:SF1">
    <property type="entry name" value="CHAPERONE NAPD"/>
    <property type="match status" value="1"/>
</dbReference>
<evidence type="ECO:0000256" key="1">
    <source>
        <dbReference type="ARBA" id="ARBA00004496"/>
    </source>
</evidence>
<dbReference type="Pfam" id="PF03927">
    <property type="entry name" value="NapD"/>
    <property type="match status" value="1"/>
</dbReference>
<comment type="caution">
    <text evidence="5">The sequence shown here is derived from an EMBL/GenBank/DDBJ whole genome shotgun (WGS) entry which is preliminary data.</text>
</comment>
<protein>
    <recommendedName>
        <fullName evidence="4">Chaperone NapD</fullName>
    </recommendedName>
    <alternativeName>
        <fullName evidence="4">NapA signal peptide-binding chaperone NapD</fullName>
    </alternativeName>
</protein>
<dbReference type="InterPro" id="IPR005623">
    <property type="entry name" value="Chaperone_NapD_NO3_reduct"/>
</dbReference>
<sequence length="102" mass="10927">MSEAAHAKPDDIHIASLVVHVMPQALSSVEQSLRGVEDAQVHGTHPDGKLVVTLEGPSGGAILDKVAQIQQIDGVLNVSLVYQHAEPRHFLNQEVVNDQHSA</sequence>
<comment type="subunit">
    <text evidence="4">Interacts with the cytoplasmic NapA precursor.</text>
</comment>
<dbReference type="Gene3D" id="3.30.70.920">
    <property type="match status" value="1"/>
</dbReference>
<keyword evidence="6" id="KW-1185">Reference proteome</keyword>
<evidence type="ECO:0000256" key="3">
    <source>
        <dbReference type="ARBA" id="ARBA00023186"/>
    </source>
</evidence>
<reference evidence="5 6" key="1">
    <citation type="submission" date="2022-09" db="EMBL/GenBank/DDBJ databases">
        <title>Draft genome of isolate Be4.</title>
        <authorList>
            <person name="Sanchez-Castro I."/>
            <person name="Martinez-Rodriguez P."/>
            <person name="Descostes M."/>
            <person name="Merroun M."/>
        </authorList>
    </citation>
    <scope>NUCLEOTIDE SEQUENCE [LARGE SCALE GENOMIC DNA]</scope>
    <source>
        <strain evidence="5 6">Be4</strain>
    </source>
</reference>
<accession>A0ABT2PL37</accession>